<name>A0A0A8ZQP0_ARUDO</name>
<accession>A0A0A8ZQP0</accession>
<sequence>MQNSQDVPLFPRVQSLETVQLQKHLHLERSVIIESRKIVKNNFRLGIGD</sequence>
<organism evidence="1">
    <name type="scientific">Arundo donax</name>
    <name type="common">Giant reed</name>
    <name type="synonym">Donax arundinaceus</name>
    <dbReference type="NCBI Taxonomy" id="35708"/>
    <lineage>
        <taxon>Eukaryota</taxon>
        <taxon>Viridiplantae</taxon>
        <taxon>Streptophyta</taxon>
        <taxon>Embryophyta</taxon>
        <taxon>Tracheophyta</taxon>
        <taxon>Spermatophyta</taxon>
        <taxon>Magnoliopsida</taxon>
        <taxon>Liliopsida</taxon>
        <taxon>Poales</taxon>
        <taxon>Poaceae</taxon>
        <taxon>PACMAD clade</taxon>
        <taxon>Arundinoideae</taxon>
        <taxon>Arundineae</taxon>
        <taxon>Arundo</taxon>
    </lineage>
</organism>
<reference evidence="1" key="2">
    <citation type="journal article" date="2015" name="Data Brief">
        <title>Shoot transcriptome of the giant reed, Arundo donax.</title>
        <authorList>
            <person name="Barrero R.A."/>
            <person name="Guerrero F.D."/>
            <person name="Moolhuijzen P."/>
            <person name="Goolsby J.A."/>
            <person name="Tidwell J."/>
            <person name="Bellgard S.E."/>
            <person name="Bellgard M.I."/>
        </authorList>
    </citation>
    <scope>NUCLEOTIDE SEQUENCE</scope>
    <source>
        <tissue evidence="1">Shoot tissue taken approximately 20 cm above the soil surface</tissue>
    </source>
</reference>
<dbReference type="EMBL" id="GBRH01256151">
    <property type="protein sequence ID" value="JAD41744.1"/>
    <property type="molecule type" value="Transcribed_RNA"/>
</dbReference>
<reference evidence="1" key="1">
    <citation type="submission" date="2014-09" db="EMBL/GenBank/DDBJ databases">
        <authorList>
            <person name="Magalhaes I.L.F."/>
            <person name="Oliveira U."/>
            <person name="Santos F.R."/>
            <person name="Vidigal T.H.D.A."/>
            <person name="Brescovit A.D."/>
            <person name="Santos A.J."/>
        </authorList>
    </citation>
    <scope>NUCLEOTIDE SEQUENCE</scope>
    <source>
        <tissue evidence="1">Shoot tissue taken approximately 20 cm above the soil surface</tissue>
    </source>
</reference>
<proteinExistence type="predicted"/>
<dbReference type="AlphaFoldDB" id="A0A0A8ZQP0"/>
<evidence type="ECO:0000313" key="1">
    <source>
        <dbReference type="EMBL" id="JAD41744.1"/>
    </source>
</evidence>
<protein>
    <submittedName>
        <fullName evidence="1">Uncharacterized protein</fullName>
    </submittedName>
</protein>